<dbReference type="SUPFAM" id="SSF46565">
    <property type="entry name" value="Chaperone J-domain"/>
    <property type="match status" value="1"/>
</dbReference>
<sequence>MPPKDTELYDLLGVAPEATDIELKKAYRKLAIKWHPDKNSSPEAETKFKEIGEAYQILSDPDQRAFYDKVGRAAMNAPESAMEDPEAIFSKLFGGEAFVDYIGEIALVKDFTSTMDVVMTPEERAEMEAAKNVATEDAGTASPTKTGSASPDKEGSASPAKPSSPTKAAFAASEPTVASPVGNKEEIKAEDKAGEGSAVGTPASASATDLNSKKKDSGKPKLTPEQKAKLEAIEQDNQTRREARIKDLTAKLLTRIRPYVDAKHPGDANDPETKAFEDRIRTEAEDLKLESFGVELLHTIGTVYITRASNFVKSKKFFGGAFFGRLKEKGGFVKESFGMLSSALNVQAAMQEMERLEAKGTATEEEIAALAEDLSAKMLLTTWRATRIEVITILGPVIDAVLGEPGISKDVALRRAKAIMAIGNIFKAVQDDEDAEERRELERLVASAAGKKKSKKEKSHRSSPAPAVEESDKAKEEIK</sequence>
<name>A0AAD3TZI4_9TREE</name>
<keyword evidence="6" id="KW-1185">Reference proteome</keyword>
<dbReference type="PROSITE" id="PS50076">
    <property type="entry name" value="DNAJ_2"/>
    <property type="match status" value="1"/>
</dbReference>
<dbReference type="SMART" id="SM00271">
    <property type="entry name" value="DnaJ"/>
    <property type="match status" value="1"/>
</dbReference>
<evidence type="ECO:0000313" key="5">
    <source>
        <dbReference type="EMBL" id="GMK59431.1"/>
    </source>
</evidence>
<dbReference type="PRINTS" id="PR00625">
    <property type="entry name" value="JDOMAIN"/>
</dbReference>
<reference evidence="5" key="2">
    <citation type="submission" date="2023-06" db="EMBL/GenBank/DDBJ databases">
        <authorList>
            <person name="Kobayashi Y."/>
            <person name="Kayamori A."/>
            <person name="Aoki K."/>
            <person name="Shiwa Y."/>
            <person name="Fujita N."/>
            <person name="Sugita T."/>
            <person name="Iwasaki W."/>
            <person name="Tanaka N."/>
            <person name="Takashima M."/>
        </authorList>
    </citation>
    <scope>NUCLEOTIDE SEQUENCE</scope>
    <source>
        <strain evidence="5">HIS016</strain>
    </source>
</reference>
<gene>
    <name evidence="5" type="primary">CAJ1</name>
    <name evidence="5" type="ORF">CspeluHIS016_0800370</name>
</gene>
<proteinExistence type="predicted"/>
<protein>
    <recommendedName>
        <fullName evidence="4">J domain-containing protein</fullName>
    </recommendedName>
</protein>
<evidence type="ECO:0000256" key="3">
    <source>
        <dbReference type="SAM" id="MobiDB-lite"/>
    </source>
</evidence>
<feature type="compositionally biased region" description="Basic and acidic residues" evidence="3">
    <location>
        <begin position="183"/>
        <end position="194"/>
    </location>
</feature>
<keyword evidence="2" id="KW-0175">Coiled coil</keyword>
<feature type="compositionally biased region" description="Basic residues" evidence="3">
    <location>
        <begin position="450"/>
        <end position="461"/>
    </location>
</feature>
<dbReference type="Pfam" id="PF14308">
    <property type="entry name" value="DnaJ-X"/>
    <property type="match status" value="1"/>
</dbReference>
<feature type="region of interest" description="Disordered" evidence="3">
    <location>
        <begin position="446"/>
        <end position="479"/>
    </location>
</feature>
<evidence type="ECO:0000256" key="2">
    <source>
        <dbReference type="SAM" id="Coils"/>
    </source>
</evidence>
<dbReference type="InterPro" id="IPR026894">
    <property type="entry name" value="DnaJ_X"/>
</dbReference>
<feature type="domain" description="J" evidence="4">
    <location>
        <begin position="7"/>
        <end position="71"/>
    </location>
</feature>
<organism evidence="5 6">
    <name type="scientific">Cutaneotrichosporon spelunceum</name>
    <dbReference type="NCBI Taxonomy" id="1672016"/>
    <lineage>
        <taxon>Eukaryota</taxon>
        <taxon>Fungi</taxon>
        <taxon>Dikarya</taxon>
        <taxon>Basidiomycota</taxon>
        <taxon>Agaricomycotina</taxon>
        <taxon>Tremellomycetes</taxon>
        <taxon>Trichosporonales</taxon>
        <taxon>Trichosporonaceae</taxon>
        <taxon>Cutaneotrichosporon</taxon>
    </lineage>
</organism>
<dbReference type="GO" id="GO:0016558">
    <property type="term" value="P:protein import into peroxisome matrix"/>
    <property type="evidence" value="ECO:0007669"/>
    <property type="project" value="TreeGrafter"/>
</dbReference>
<dbReference type="Pfam" id="PF00226">
    <property type="entry name" value="DnaJ"/>
    <property type="match status" value="1"/>
</dbReference>
<dbReference type="AlphaFoldDB" id="A0AAD3TZI4"/>
<dbReference type="InterPro" id="IPR036869">
    <property type="entry name" value="J_dom_sf"/>
</dbReference>
<dbReference type="PANTHER" id="PTHR45006:SF1">
    <property type="entry name" value="DNAJ-LIKE PROTEIN 1"/>
    <property type="match status" value="1"/>
</dbReference>
<dbReference type="Gene3D" id="1.10.287.110">
    <property type="entry name" value="DnaJ domain"/>
    <property type="match status" value="1"/>
</dbReference>
<accession>A0AAD3TZI4</accession>
<dbReference type="InterPro" id="IPR018253">
    <property type="entry name" value="DnaJ_domain_CS"/>
</dbReference>
<feature type="compositionally biased region" description="Low complexity" evidence="3">
    <location>
        <begin position="156"/>
        <end position="173"/>
    </location>
</feature>
<dbReference type="InterPro" id="IPR052814">
    <property type="entry name" value="Peroxisomal_DnaJ"/>
</dbReference>
<dbReference type="InterPro" id="IPR001623">
    <property type="entry name" value="DnaJ_domain"/>
</dbReference>
<evidence type="ECO:0000313" key="6">
    <source>
        <dbReference type="Proteomes" id="UP001222932"/>
    </source>
</evidence>
<dbReference type="PROSITE" id="PS00636">
    <property type="entry name" value="DNAJ_1"/>
    <property type="match status" value="1"/>
</dbReference>
<feature type="compositionally biased region" description="Basic and acidic residues" evidence="3">
    <location>
        <begin position="470"/>
        <end position="479"/>
    </location>
</feature>
<dbReference type="CDD" id="cd06257">
    <property type="entry name" value="DnaJ"/>
    <property type="match status" value="1"/>
</dbReference>
<dbReference type="EMBL" id="BTCM01000008">
    <property type="protein sequence ID" value="GMK59431.1"/>
    <property type="molecule type" value="Genomic_DNA"/>
</dbReference>
<feature type="coiled-coil region" evidence="2">
    <location>
        <begin position="339"/>
        <end position="373"/>
    </location>
</feature>
<dbReference type="PANTHER" id="PTHR45006">
    <property type="entry name" value="DNAJ-LIKE PROTEIN 1"/>
    <property type="match status" value="1"/>
</dbReference>
<dbReference type="Proteomes" id="UP001222932">
    <property type="component" value="Unassembled WGS sequence"/>
</dbReference>
<feature type="region of interest" description="Disordered" evidence="3">
    <location>
        <begin position="126"/>
        <end position="242"/>
    </location>
</feature>
<reference evidence="5" key="1">
    <citation type="journal article" date="2023" name="BMC Genomics">
        <title>Chromosome-level genome assemblies of Cutaneotrichosporon spp. (Trichosporonales, Basidiomycota) reveal imbalanced evolution between nucleotide sequences and chromosome synteny.</title>
        <authorList>
            <person name="Kobayashi Y."/>
            <person name="Kayamori A."/>
            <person name="Aoki K."/>
            <person name="Shiwa Y."/>
            <person name="Matsutani M."/>
            <person name="Fujita N."/>
            <person name="Sugita T."/>
            <person name="Iwasaki W."/>
            <person name="Tanaka N."/>
            <person name="Takashima M."/>
        </authorList>
    </citation>
    <scope>NUCLEOTIDE SEQUENCE</scope>
    <source>
        <strain evidence="5">HIS016</strain>
    </source>
</reference>
<dbReference type="FunFam" id="1.10.287.110:FF:000028">
    <property type="entry name" value="DnaJ domain protein"/>
    <property type="match status" value="1"/>
</dbReference>
<evidence type="ECO:0000259" key="4">
    <source>
        <dbReference type="PROSITE" id="PS50076"/>
    </source>
</evidence>
<keyword evidence="1" id="KW-0143">Chaperone</keyword>
<dbReference type="GO" id="GO:0005829">
    <property type="term" value="C:cytosol"/>
    <property type="evidence" value="ECO:0007669"/>
    <property type="project" value="TreeGrafter"/>
</dbReference>
<evidence type="ECO:0000256" key="1">
    <source>
        <dbReference type="ARBA" id="ARBA00023186"/>
    </source>
</evidence>
<comment type="caution">
    <text evidence="5">The sequence shown here is derived from an EMBL/GenBank/DDBJ whole genome shotgun (WGS) entry which is preliminary data.</text>
</comment>
<feature type="compositionally biased region" description="Basic and acidic residues" evidence="3">
    <location>
        <begin position="211"/>
        <end position="242"/>
    </location>
</feature>